<name>A0A4Y7RPQ4_9FIRM</name>
<dbReference type="Proteomes" id="UP000297597">
    <property type="component" value="Unassembled WGS sequence"/>
</dbReference>
<dbReference type="EMBL" id="QFFZ01000022">
    <property type="protein sequence ID" value="TEB10720.1"/>
    <property type="molecule type" value="Genomic_DNA"/>
</dbReference>
<evidence type="ECO:0000259" key="1">
    <source>
        <dbReference type="SMART" id="SM00966"/>
    </source>
</evidence>
<dbReference type="InterPro" id="IPR007159">
    <property type="entry name" value="SpoVT-AbrB_dom"/>
</dbReference>
<gene>
    <name evidence="2" type="ORF">Pmgp_02172</name>
</gene>
<dbReference type="GO" id="GO:0003677">
    <property type="term" value="F:DNA binding"/>
    <property type="evidence" value="ECO:0007669"/>
    <property type="project" value="InterPro"/>
</dbReference>
<evidence type="ECO:0000313" key="3">
    <source>
        <dbReference type="Proteomes" id="UP000297597"/>
    </source>
</evidence>
<protein>
    <recommendedName>
        <fullName evidence="1">SpoVT-AbrB domain-containing protein</fullName>
    </recommendedName>
</protein>
<dbReference type="InterPro" id="IPR037914">
    <property type="entry name" value="SpoVT-AbrB_sf"/>
</dbReference>
<proteinExistence type="predicted"/>
<dbReference type="Pfam" id="PF04014">
    <property type="entry name" value="MazE_antitoxin"/>
    <property type="match status" value="1"/>
</dbReference>
<dbReference type="SUPFAM" id="SSF89447">
    <property type="entry name" value="AbrB/MazE/MraZ-like"/>
    <property type="match status" value="1"/>
</dbReference>
<dbReference type="OrthoDB" id="199763at2"/>
<dbReference type="SMART" id="SM00966">
    <property type="entry name" value="SpoVT_AbrB"/>
    <property type="match status" value="1"/>
</dbReference>
<accession>A0A4Y7RPQ4</accession>
<dbReference type="RefSeq" id="WP_134214004.1">
    <property type="nucleotide sequence ID" value="NZ_QFFZ01000022.1"/>
</dbReference>
<sequence length="61" mass="6815">MVKLSCVTPDGQVTIPRSIMKTLGINHGNDILIEVENGRLILKKIEIAYEDNCEDLIYKVG</sequence>
<dbReference type="AlphaFoldDB" id="A0A4Y7RPQ4"/>
<organism evidence="2 3">
    <name type="scientific">Pelotomaculum propionicicum</name>
    <dbReference type="NCBI Taxonomy" id="258475"/>
    <lineage>
        <taxon>Bacteria</taxon>
        <taxon>Bacillati</taxon>
        <taxon>Bacillota</taxon>
        <taxon>Clostridia</taxon>
        <taxon>Eubacteriales</taxon>
        <taxon>Desulfotomaculaceae</taxon>
        <taxon>Pelotomaculum</taxon>
    </lineage>
</organism>
<comment type="caution">
    <text evidence="2">The sequence shown here is derived from an EMBL/GenBank/DDBJ whole genome shotgun (WGS) entry which is preliminary data.</text>
</comment>
<evidence type="ECO:0000313" key="2">
    <source>
        <dbReference type="EMBL" id="TEB10720.1"/>
    </source>
</evidence>
<dbReference type="Gene3D" id="2.10.260.10">
    <property type="match status" value="1"/>
</dbReference>
<keyword evidence="3" id="KW-1185">Reference proteome</keyword>
<feature type="domain" description="SpoVT-AbrB" evidence="1">
    <location>
        <begin position="5"/>
        <end position="50"/>
    </location>
</feature>
<reference evidence="2 3" key="1">
    <citation type="journal article" date="2018" name="Environ. Microbiol.">
        <title>Novel energy conservation strategies and behaviour of Pelotomaculum schinkii driving syntrophic propionate catabolism.</title>
        <authorList>
            <person name="Hidalgo-Ahumada C.A.P."/>
            <person name="Nobu M.K."/>
            <person name="Narihiro T."/>
            <person name="Tamaki H."/>
            <person name="Liu W.T."/>
            <person name="Kamagata Y."/>
            <person name="Stams A.J.M."/>
            <person name="Imachi H."/>
            <person name="Sousa D.Z."/>
        </authorList>
    </citation>
    <scope>NUCLEOTIDE SEQUENCE [LARGE SCALE GENOMIC DNA]</scope>
    <source>
        <strain evidence="2 3">MGP</strain>
    </source>
</reference>